<evidence type="ECO:0000313" key="5">
    <source>
        <dbReference type="EMBL" id="SFQ16343.1"/>
    </source>
</evidence>
<dbReference type="Gene3D" id="3.40.190.170">
    <property type="entry name" value="Bacterial extracellular solute-binding protein, family 7"/>
    <property type="match status" value="1"/>
</dbReference>
<dbReference type="Pfam" id="PF03480">
    <property type="entry name" value="DctP"/>
    <property type="match status" value="1"/>
</dbReference>
<keyword evidence="2 4" id="KW-0732">Signal</keyword>
<dbReference type="EMBL" id="FOXA01000042">
    <property type="protein sequence ID" value="SFQ16343.1"/>
    <property type="molecule type" value="Genomic_DNA"/>
</dbReference>
<comment type="subcellular location">
    <subcellularLocation>
        <location evidence="1">Periplasm</location>
    </subcellularLocation>
</comment>
<sequence>MKASLIKAAGLAVTLGFTVSAAHAEEPIEVKLSYNQPASSAAWQEVMQPYADRLEELSEGRLEVVTYPGEVLHPVADGFRAAATGITDVTSAWPVYQASSFKLFHGVQLPRALPDNDLAAVRVMDEVYAKYLRDEYERLRVKLAFNAVTPGYDIMTTTPVNSLEDLEGLRIRASGSTISDIVERLGATPVTMSITDAYTAFQQGVVDGIILATADMVAYRMHEVGKYNYRLGVARVAIPHAINAQFYDSLPEDLQNVFAEAGEQAGYDYSRMYMRLTERALEEMEKEGVTVVEASDEDVARVNELLEPMWSEFVENNGGEGSAAAELVKDLRAGFERYDDMSEEELTTLQDTQPVEDLR</sequence>
<dbReference type="GO" id="GO:0055085">
    <property type="term" value="P:transmembrane transport"/>
    <property type="evidence" value="ECO:0007669"/>
    <property type="project" value="InterPro"/>
</dbReference>
<dbReference type="Proteomes" id="UP000199356">
    <property type="component" value="Unassembled WGS sequence"/>
</dbReference>
<proteinExistence type="predicted"/>
<dbReference type="PANTHER" id="PTHR33376:SF15">
    <property type="entry name" value="BLL6794 PROTEIN"/>
    <property type="match status" value="1"/>
</dbReference>
<dbReference type="InterPro" id="IPR038404">
    <property type="entry name" value="TRAP_DctP_sf"/>
</dbReference>
<gene>
    <name evidence="5" type="ORF">SAMN04488047_1426</name>
</gene>
<dbReference type="InterPro" id="IPR018389">
    <property type="entry name" value="DctP_fam"/>
</dbReference>
<dbReference type="RefSeq" id="WP_093425627.1">
    <property type="nucleotide sequence ID" value="NZ_FOXA01000042.1"/>
</dbReference>
<dbReference type="STRING" id="441119.SAMN04488047_1426"/>
<protein>
    <submittedName>
        <fullName evidence="5">TRAP-type C4-dicarboxylate transport system, substrate-binding protein</fullName>
    </submittedName>
</protein>
<feature type="signal peptide" evidence="4">
    <location>
        <begin position="1"/>
        <end position="24"/>
    </location>
</feature>
<evidence type="ECO:0000313" key="6">
    <source>
        <dbReference type="Proteomes" id="UP000199356"/>
    </source>
</evidence>
<name>A0A1I5W9E6_9RHOB</name>
<dbReference type="SUPFAM" id="SSF53850">
    <property type="entry name" value="Periplasmic binding protein-like II"/>
    <property type="match status" value="1"/>
</dbReference>
<keyword evidence="6" id="KW-1185">Reference proteome</keyword>
<dbReference type="PANTHER" id="PTHR33376">
    <property type="match status" value="1"/>
</dbReference>
<reference evidence="5 6" key="1">
    <citation type="submission" date="2016-10" db="EMBL/GenBank/DDBJ databases">
        <authorList>
            <person name="de Groot N.N."/>
        </authorList>
    </citation>
    <scope>NUCLEOTIDE SEQUENCE [LARGE SCALE GENOMIC DNA]</scope>
    <source>
        <strain evidence="5 6">DSM 19547</strain>
    </source>
</reference>
<evidence type="ECO:0000256" key="4">
    <source>
        <dbReference type="SAM" id="SignalP"/>
    </source>
</evidence>
<feature type="chain" id="PRO_5011791159" evidence="4">
    <location>
        <begin position="25"/>
        <end position="359"/>
    </location>
</feature>
<evidence type="ECO:0000256" key="2">
    <source>
        <dbReference type="ARBA" id="ARBA00022729"/>
    </source>
</evidence>
<evidence type="ECO:0000256" key="3">
    <source>
        <dbReference type="ARBA" id="ARBA00022764"/>
    </source>
</evidence>
<dbReference type="AlphaFoldDB" id="A0A1I5W9E6"/>
<organism evidence="5 6">
    <name type="scientific">Tranquillimonas alkanivorans</name>
    <dbReference type="NCBI Taxonomy" id="441119"/>
    <lineage>
        <taxon>Bacteria</taxon>
        <taxon>Pseudomonadati</taxon>
        <taxon>Pseudomonadota</taxon>
        <taxon>Alphaproteobacteria</taxon>
        <taxon>Rhodobacterales</taxon>
        <taxon>Roseobacteraceae</taxon>
        <taxon>Tranquillimonas</taxon>
    </lineage>
</organism>
<dbReference type="NCBIfam" id="NF037995">
    <property type="entry name" value="TRAP_S1"/>
    <property type="match status" value="1"/>
</dbReference>
<keyword evidence="3" id="KW-0574">Periplasm</keyword>
<dbReference type="OrthoDB" id="7672577at2"/>
<dbReference type="GO" id="GO:0042597">
    <property type="term" value="C:periplasmic space"/>
    <property type="evidence" value="ECO:0007669"/>
    <property type="project" value="UniProtKB-SubCell"/>
</dbReference>
<evidence type="ECO:0000256" key="1">
    <source>
        <dbReference type="ARBA" id="ARBA00004418"/>
    </source>
</evidence>
<accession>A0A1I5W9E6</accession>